<proteinExistence type="predicted"/>
<keyword evidence="1" id="KW-0812">Transmembrane</keyword>
<dbReference type="RefSeq" id="WP_116000525.1">
    <property type="nucleotide sequence ID" value="NZ_QUOV01000001.1"/>
</dbReference>
<gene>
    <name evidence="2" type="ORF">DXX92_11230</name>
</gene>
<dbReference type="AlphaFoldDB" id="A0A3E0UFR5"/>
<dbReference type="OrthoDB" id="6388620at2"/>
<reference evidence="2 3" key="1">
    <citation type="submission" date="2018-08" db="EMBL/GenBank/DDBJ databases">
        <title>Thalassotalea euphylliae genome.</title>
        <authorList>
            <person name="Summers S."/>
            <person name="Rice S.A."/>
            <person name="Freckelton M.L."/>
            <person name="Nedved B.T."/>
            <person name="Hadfield M.G."/>
        </authorList>
    </citation>
    <scope>NUCLEOTIDE SEQUENCE [LARGE SCALE GENOMIC DNA]</scope>
    <source>
        <strain evidence="2 3">H2</strain>
    </source>
</reference>
<protein>
    <recommendedName>
        <fullName evidence="4">Cardiolipin synthase N-terminal domain-containing protein</fullName>
    </recommendedName>
</protein>
<keyword evidence="1" id="KW-0472">Membrane</keyword>
<keyword evidence="1" id="KW-1133">Transmembrane helix</keyword>
<evidence type="ECO:0000313" key="2">
    <source>
        <dbReference type="EMBL" id="REL35858.1"/>
    </source>
</evidence>
<evidence type="ECO:0000313" key="3">
    <source>
        <dbReference type="Proteomes" id="UP000256999"/>
    </source>
</evidence>
<feature type="transmembrane region" description="Helical" evidence="1">
    <location>
        <begin position="6"/>
        <end position="26"/>
    </location>
</feature>
<evidence type="ECO:0000256" key="1">
    <source>
        <dbReference type="SAM" id="Phobius"/>
    </source>
</evidence>
<comment type="caution">
    <text evidence="2">The sequence shown here is derived from an EMBL/GenBank/DDBJ whole genome shotgun (WGS) entry which is preliminary data.</text>
</comment>
<dbReference type="Proteomes" id="UP000256999">
    <property type="component" value="Unassembled WGS sequence"/>
</dbReference>
<sequence length="73" mass="8234">MGELIISPIIIFVLLLLLTVAPWVLALMSKRARGADKLIWFLSAFVASWLGYFAFYYLVLQGRDIADKNATID</sequence>
<evidence type="ECO:0008006" key="4">
    <source>
        <dbReference type="Google" id="ProtNLM"/>
    </source>
</evidence>
<accession>A0A3E0UFR5</accession>
<dbReference type="EMBL" id="QUOV01000001">
    <property type="protein sequence ID" value="REL35858.1"/>
    <property type="molecule type" value="Genomic_DNA"/>
</dbReference>
<feature type="transmembrane region" description="Helical" evidence="1">
    <location>
        <begin position="38"/>
        <end position="59"/>
    </location>
</feature>
<name>A0A3E0UFR5_9GAMM</name>
<organism evidence="2 3">
    <name type="scientific">Thalassotalea euphylliae</name>
    <dbReference type="NCBI Taxonomy" id="1655234"/>
    <lineage>
        <taxon>Bacteria</taxon>
        <taxon>Pseudomonadati</taxon>
        <taxon>Pseudomonadota</taxon>
        <taxon>Gammaproteobacteria</taxon>
        <taxon>Alteromonadales</taxon>
        <taxon>Colwelliaceae</taxon>
        <taxon>Thalassotalea</taxon>
    </lineage>
</organism>